<evidence type="ECO:0000313" key="2">
    <source>
        <dbReference type="Proteomes" id="UP000577419"/>
    </source>
</evidence>
<protein>
    <submittedName>
        <fullName evidence="1">Uncharacterized protein</fullName>
    </submittedName>
</protein>
<proteinExistence type="predicted"/>
<comment type="caution">
    <text evidence="1">The sequence shown here is derived from an EMBL/GenBank/DDBJ whole genome shotgun (WGS) entry which is preliminary data.</text>
</comment>
<dbReference type="EMBL" id="DUFG01000033">
    <property type="protein sequence ID" value="HIH08967.1"/>
    <property type="molecule type" value="Genomic_DNA"/>
</dbReference>
<dbReference type="AlphaFoldDB" id="A0A7J4IYW2"/>
<dbReference type="Proteomes" id="UP000577419">
    <property type="component" value="Unassembled WGS sequence"/>
</dbReference>
<organism evidence="1 2">
    <name type="scientific">Candidatus Iainarchaeum sp</name>
    <dbReference type="NCBI Taxonomy" id="3101447"/>
    <lineage>
        <taxon>Archaea</taxon>
        <taxon>Candidatus Iainarchaeota</taxon>
        <taxon>Candidatus Iainarchaeia</taxon>
        <taxon>Candidatus Iainarchaeales</taxon>
        <taxon>Candidatus Iainarchaeaceae</taxon>
        <taxon>Candidatus Iainarchaeum</taxon>
    </lineage>
</organism>
<sequence length="119" mass="13664">MRLPPKKFKAAVGHLKSTGLSVQERRQRVEGAFKQAEKSFGAYETNISRLTRAKRINSEQGHIRQLESELRLLREKPNLTIEDFVKEEEIAAKLALFRKLLAKDKADFAAAQAKYRPKQ</sequence>
<evidence type="ECO:0000313" key="1">
    <source>
        <dbReference type="EMBL" id="HIH08967.1"/>
    </source>
</evidence>
<reference evidence="2" key="1">
    <citation type="journal article" date="2020" name="bioRxiv">
        <title>A rank-normalized archaeal taxonomy based on genome phylogeny resolves widespread incomplete and uneven classifications.</title>
        <authorList>
            <person name="Rinke C."/>
            <person name="Chuvochina M."/>
            <person name="Mussig A.J."/>
            <person name="Chaumeil P.-A."/>
            <person name="Waite D.W."/>
            <person name="Whitman W.B."/>
            <person name="Parks D.H."/>
            <person name="Hugenholtz P."/>
        </authorList>
    </citation>
    <scope>NUCLEOTIDE SEQUENCE [LARGE SCALE GENOMIC DNA]</scope>
</reference>
<name>A0A7J4IYW2_9ARCH</name>
<gene>
    <name evidence="1" type="ORF">HA237_06435</name>
</gene>
<accession>A0A7J4IYW2</accession>